<evidence type="ECO:0000313" key="2">
    <source>
        <dbReference type="EMBL" id="KAK8877641.1"/>
    </source>
</evidence>
<evidence type="ECO:0000313" key="3">
    <source>
        <dbReference type="Proteomes" id="UP001390339"/>
    </source>
</evidence>
<proteinExistence type="predicted"/>
<keyword evidence="3" id="KW-1185">Reference proteome</keyword>
<evidence type="ECO:0000256" key="1">
    <source>
        <dbReference type="SAM" id="MobiDB-lite"/>
    </source>
</evidence>
<accession>A0ABR2JIU9</accession>
<protein>
    <submittedName>
        <fullName evidence="2">Uncharacterized protein</fullName>
    </submittedName>
</protein>
<dbReference type="EMBL" id="JAPCWZ010000002">
    <property type="protein sequence ID" value="KAK8877641.1"/>
    <property type="molecule type" value="Genomic_DNA"/>
</dbReference>
<dbReference type="Proteomes" id="UP001390339">
    <property type="component" value="Unassembled WGS sequence"/>
</dbReference>
<feature type="region of interest" description="Disordered" evidence="1">
    <location>
        <begin position="248"/>
        <end position="270"/>
    </location>
</feature>
<reference evidence="2 3" key="1">
    <citation type="journal article" date="2024" name="IMA Fungus">
        <title>Apiospora arundinis, a panoply of carbohydrate-active enzymes and secondary metabolites.</title>
        <authorList>
            <person name="Sorensen T."/>
            <person name="Petersen C."/>
            <person name="Muurmann A.T."/>
            <person name="Christiansen J.V."/>
            <person name="Brundto M.L."/>
            <person name="Overgaard C.K."/>
            <person name="Boysen A.T."/>
            <person name="Wollenberg R.D."/>
            <person name="Larsen T.O."/>
            <person name="Sorensen J.L."/>
            <person name="Nielsen K.L."/>
            <person name="Sondergaard T.E."/>
        </authorList>
    </citation>
    <scope>NUCLEOTIDE SEQUENCE [LARGE SCALE GENOMIC DNA]</scope>
    <source>
        <strain evidence="2 3">AAU 773</strain>
    </source>
</reference>
<gene>
    <name evidence="2" type="ORF">PGQ11_002587</name>
</gene>
<name>A0ABR2JIU9_9PEZI</name>
<organism evidence="2 3">
    <name type="scientific">Apiospora arundinis</name>
    <dbReference type="NCBI Taxonomy" id="335852"/>
    <lineage>
        <taxon>Eukaryota</taxon>
        <taxon>Fungi</taxon>
        <taxon>Dikarya</taxon>
        <taxon>Ascomycota</taxon>
        <taxon>Pezizomycotina</taxon>
        <taxon>Sordariomycetes</taxon>
        <taxon>Xylariomycetidae</taxon>
        <taxon>Amphisphaeriales</taxon>
        <taxon>Apiosporaceae</taxon>
        <taxon>Apiospora</taxon>
    </lineage>
</organism>
<comment type="caution">
    <text evidence="2">The sequence shown here is derived from an EMBL/GenBank/DDBJ whole genome shotgun (WGS) entry which is preliminary data.</text>
</comment>
<sequence>MHREVKKRSAGTLGQAICASEAVAANAAPGGAFNDLLLLDPKSLPFGFADLASATAKAAQVVIAAVKALSELSAILQPQLAEQLAVYIFALALDKVYEGLPLGEENRIPATMVTTMTQTATATTMTTSTSASTGCPDPTKTPILCGNRFQECPLQFPAPPQKEPRCRAGKYKGCICNSPSPASVNLVTPEAHEAMIYMSDLLTGPRVDCPMNADTVITPIPATLFGSESHNVSNHFCEQWHPDQGLYMEVDSSGNNKNPEAHLQGRTPPPSAASYKDWDFGMFYTPVKGGRECSLDCSGAFYRLAGACASNSGGVYIYSKGNIDVGYGVFAYRIHQSQATMREYDRVCYKKEDFTDKGPINRDVVSYFAANVCQKSDPIRKDDKSTFRHMYTNGEGREAAYQVNIWWKEGCTLENHGPAEMSPWNPLGKSKDDGLLTCDRYLFDNYRECNNGGVGGTIQVGCLVYEFKSDMSERGW</sequence>